<proteinExistence type="predicted"/>
<dbReference type="OrthoDB" id="5877152at2759"/>
<name>A0A2G5U1U0_9PELO</name>
<dbReference type="Proteomes" id="UP000230233">
    <property type="component" value="Chromosome IV"/>
</dbReference>
<feature type="region of interest" description="Disordered" evidence="1">
    <location>
        <begin position="76"/>
        <end position="99"/>
    </location>
</feature>
<accession>A0A2G5U1U0</accession>
<organism evidence="2 3">
    <name type="scientific">Caenorhabditis nigoni</name>
    <dbReference type="NCBI Taxonomy" id="1611254"/>
    <lineage>
        <taxon>Eukaryota</taxon>
        <taxon>Metazoa</taxon>
        <taxon>Ecdysozoa</taxon>
        <taxon>Nematoda</taxon>
        <taxon>Chromadorea</taxon>
        <taxon>Rhabditida</taxon>
        <taxon>Rhabditina</taxon>
        <taxon>Rhabditomorpha</taxon>
        <taxon>Rhabditoidea</taxon>
        <taxon>Rhabditidae</taxon>
        <taxon>Peloderinae</taxon>
        <taxon>Caenorhabditis</taxon>
    </lineage>
</organism>
<keyword evidence="3" id="KW-1185">Reference proteome</keyword>
<feature type="compositionally biased region" description="Polar residues" evidence="1">
    <location>
        <begin position="261"/>
        <end position="273"/>
    </location>
</feature>
<dbReference type="STRING" id="1611254.A0A2G5U1U0"/>
<comment type="caution">
    <text evidence="2">The sequence shown here is derived from an EMBL/GenBank/DDBJ whole genome shotgun (WGS) entry which is preliminary data.</text>
</comment>
<gene>
    <name evidence="2" type="primary">Cnig_chr_IV.g13464</name>
    <name evidence="2" type="ORF">B9Z55_013464</name>
</gene>
<feature type="compositionally biased region" description="Basic and acidic residues" evidence="1">
    <location>
        <begin position="49"/>
        <end position="63"/>
    </location>
</feature>
<sequence>MSSTANFIVSGVLSDGTPIVFGAVPSDGTSHQAIHHVSSASQFQAESWDGEHAENEHHDHEEPRRFSIYLEEGGAEKSGLAQDQEDDEDEPIASSKQFERTRSASLAAALLELDPRGVPLVQFFKLATNEPLLEVDEGEDEVAPSEAELVLSQLLFTLRSLKMSSGGDAKHSEAVQRLRELEEELRAAGAVTPADPAVSEAVARALAVAGAGRDVQIRVNQSKHTTTTKTVYETETSAMAHMDVDQIRKLQQDIIADISSGAEQHSGQDSGTTQKKETAEEGFTNEDGSVVVSKKMTRVVTTTRTTLPGEGEEPSAPGE</sequence>
<feature type="region of interest" description="Disordered" evidence="1">
    <location>
        <begin position="260"/>
        <end position="319"/>
    </location>
</feature>
<feature type="compositionally biased region" description="Low complexity" evidence="1">
    <location>
        <begin position="289"/>
        <end position="319"/>
    </location>
</feature>
<evidence type="ECO:0000313" key="3">
    <source>
        <dbReference type="Proteomes" id="UP000230233"/>
    </source>
</evidence>
<dbReference type="AlphaFoldDB" id="A0A2G5U1U0"/>
<protein>
    <submittedName>
        <fullName evidence="2">Uncharacterized protein</fullName>
    </submittedName>
</protein>
<reference evidence="3" key="1">
    <citation type="submission" date="2017-10" db="EMBL/GenBank/DDBJ databases">
        <title>Rapid genome shrinkage in a self-fertile nematode reveals novel sperm competition proteins.</title>
        <authorList>
            <person name="Yin D."/>
            <person name="Schwarz E.M."/>
            <person name="Thomas C.G."/>
            <person name="Felde R.L."/>
            <person name="Korf I.F."/>
            <person name="Cutter A.D."/>
            <person name="Schartner C.M."/>
            <person name="Ralston E.J."/>
            <person name="Meyer B.J."/>
            <person name="Haag E.S."/>
        </authorList>
    </citation>
    <scope>NUCLEOTIDE SEQUENCE [LARGE SCALE GENOMIC DNA]</scope>
    <source>
        <strain evidence="3">JU1422</strain>
    </source>
</reference>
<dbReference type="EMBL" id="PDUG01000004">
    <property type="protein sequence ID" value="PIC33510.1"/>
    <property type="molecule type" value="Genomic_DNA"/>
</dbReference>
<evidence type="ECO:0000256" key="1">
    <source>
        <dbReference type="SAM" id="MobiDB-lite"/>
    </source>
</evidence>
<feature type="region of interest" description="Disordered" evidence="1">
    <location>
        <begin position="38"/>
        <end position="63"/>
    </location>
</feature>
<evidence type="ECO:0000313" key="2">
    <source>
        <dbReference type="EMBL" id="PIC33510.1"/>
    </source>
</evidence>